<sequence length="67" mass="7695">MFAGGGTRRSIRSFSGTYEHDYEAAWAGLFLVRIGPDIVSKLRKNGHSYARRGIFRAHKLPMLWDLR</sequence>
<proteinExistence type="predicted"/>
<accession>A0A914R7L6</accession>
<organism evidence="1 2">
    <name type="scientific">Parascaris equorum</name>
    <name type="common">Equine roundworm</name>
    <dbReference type="NCBI Taxonomy" id="6256"/>
    <lineage>
        <taxon>Eukaryota</taxon>
        <taxon>Metazoa</taxon>
        <taxon>Ecdysozoa</taxon>
        <taxon>Nematoda</taxon>
        <taxon>Chromadorea</taxon>
        <taxon>Rhabditida</taxon>
        <taxon>Spirurina</taxon>
        <taxon>Ascaridomorpha</taxon>
        <taxon>Ascaridoidea</taxon>
        <taxon>Ascarididae</taxon>
        <taxon>Parascaris</taxon>
    </lineage>
</organism>
<evidence type="ECO:0000313" key="1">
    <source>
        <dbReference type="Proteomes" id="UP000887564"/>
    </source>
</evidence>
<dbReference type="AlphaFoldDB" id="A0A914R7L6"/>
<name>A0A914R7L6_PAREQ</name>
<protein>
    <submittedName>
        <fullName evidence="2">Uncharacterized protein</fullName>
    </submittedName>
</protein>
<reference evidence="2" key="1">
    <citation type="submission" date="2022-11" db="UniProtKB">
        <authorList>
            <consortium name="WormBaseParasite"/>
        </authorList>
    </citation>
    <scope>IDENTIFICATION</scope>
</reference>
<evidence type="ECO:0000313" key="2">
    <source>
        <dbReference type="WBParaSite" id="PEQ_0000068001-mRNA-1"/>
    </source>
</evidence>
<dbReference type="Proteomes" id="UP000887564">
    <property type="component" value="Unplaced"/>
</dbReference>
<keyword evidence="1" id="KW-1185">Reference proteome</keyword>
<dbReference type="WBParaSite" id="PEQ_0000068001-mRNA-1">
    <property type="protein sequence ID" value="PEQ_0000068001-mRNA-1"/>
    <property type="gene ID" value="PEQ_0000068001"/>
</dbReference>